<dbReference type="Proteomes" id="UP000062833">
    <property type="component" value="Chromosome"/>
</dbReference>
<protein>
    <submittedName>
        <fullName evidence="3">Glycoside hydrolase</fullName>
    </submittedName>
</protein>
<dbReference type="KEGG" id="aaq:AOC05_04390"/>
<dbReference type="PANTHER" id="PTHR31616">
    <property type="entry name" value="TREHALASE"/>
    <property type="match status" value="1"/>
</dbReference>
<dbReference type="Pfam" id="PF19291">
    <property type="entry name" value="TREH_N"/>
    <property type="match status" value="1"/>
</dbReference>
<proteinExistence type="predicted"/>
<dbReference type="RefSeq" id="WP_062005994.1">
    <property type="nucleotide sequence ID" value="NZ_CP012677.1"/>
</dbReference>
<dbReference type="Gene3D" id="1.50.10.10">
    <property type="match status" value="1"/>
</dbReference>
<feature type="domain" description="GH15-like" evidence="1">
    <location>
        <begin position="241"/>
        <end position="575"/>
    </location>
</feature>
<reference evidence="4" key="1">
    <citation type="submission" date="2015-09" db="EMBL/GenBank/DDBJ databases">
        <title>Complete genome of Arthrobacter alpinus strain R3.8.</title>
        <authorList>
            <person name="See-Too W.S."/>
            <person name="Chan K.G."/>
        </authorList>
    </citation>
    <scope>NUCLEOTIDE SEQUENCE [LARGE SCALE GENOMIC DNA]</scope>
    <source>
        <strain evidence="4">R3.8</strain>
    </source>
</reference>
<dbReference type="InterPro" id="IPR012341">
    <property type="entry name" value="6hp_glycosidase-like_sf"/>
</dbReference>
<accession>A0A0M3UFQ5</accession>
<dbReference type="InterPro" id="IPR011613">
    <property type="entry name" value="GH15-like"/>
</dbReference>
<name>A0A0M3UFQ5_9MICC</name>
<dbReference type="InterPro" id="IPR045582">
    <property type="entry name" value="Trehalase-like_N"/>
</dbReference>
<dbReference type="GO" id="GO:0015927">
    <property type="term" value="F:trehalase activity"/>
    <property type="evidence" value="ECO:0007669"/>
    <property type="project" value="TreeGrafter"/>
</dbReference>
<sequence>MSAVIQGPESPHVLREYAMIADGQRAALIGPRGDVAWMCVPRWDSEAVFSSLIGGGGTFAVTPLSARYVWGGSYQDGTLIWTSRWVTSEGIIECREALAQPADPRTAVLLRRLRAVSGPATMRVVLETGAGFGKYGMNRLKCADGVWTGRSGNLHVRLAGASEATMRDGVLHLCLELPSGGGHDLVLELSDEPFTSGPVDADAAWAGTERCWEDAVPALLDTIAPDDARQSYAMLRGMTGGSGAMVAAATLGLPERAQEKRNYDYRYAWIRDQCYAGQAVAACGAYPLLDDSVRFVTSRLLEDGPDLKPAYTVTGGRVPDEADLGLPGYPGGSAKVGNWVNEQFQLDAFGETLLLLAAAAAHDRLDLENWRAAEVAVQAITERWQEPDAGIWELNNEKWAHSRLICAAGLRSIAIHAPAAQGGGWTSLADAIVADTARDSLHLSGRWQRSPTDDRVDASLLLPILRGAIPATDPRSLATVEAVRADLGREGYLYRFSQDGRPLAQAEGAFLLCGFDMAMALHQQGLEVQAMHWFERNRAACATTGLFTEEYDVEQRQLRGNFPQAFVHAAMLEAAKRLAKPSVLTHESP</sequence>
<feature type="domain" description="Trehalase-like N-terminal" evidence="2">
    <location>
        <begin position="9"/>
        <end position="146"/>
    </location>
</feature>
<dbReference type="EMBL" id="CP012677">
    <property type="protein sequence ID" value="ALE91745.1"/>
    <property type="molecule type" value="Genomic_DNA"/>
</dbReference>
<dbReference type="AlphaFoldDB" id="A0A0M3UFQ5"/>
<gene>
    <name evidence="3" type="ORF">AOC05_04390</name>
</gene>
<evidence type="ECO:0000259" key="1">
    <source>
        <dbReference type="Pfam" id="PF00723"/>
    </source>
</evidence>
<dbReference type="OrthoDB" id="3902805at2"/>
<dbReference type="GO" id="GO:0005993">
    <property type="term" value="P:trehalose catabolic process"/>
    <property type="evidence" value="ECO:0007669"/>
    <property type="project" value="TreeGrafter"/>
</dbReference>
<organism evidence="3 4">
    <name type="scientific">Arthrobacter alpinus</name>
    <dbReference type="NCBI Taxonomy" id="656366"/>
    <lineage>
        <taxon>Bacteria</taxon>
        <taxon>Bacillati</taxon>
        <taxon>Actinomycetota</taxon>
        <taxon>Actinomycetes</taxon>
        <taxon>Micrococcales</taxon>
        <taxon>Micrococcaceae</taxon>
        <taxon>Arthrobacter</taxon>
    </lineage>
</organism>
<keyword evidence="3" id="KW-0378">Hydrolase</keyword>
<dbReference type="PANTHER" id="PTHR31616:SF10">
    <property type="entry name" value="TREHALASE"/>
    <property type="match status" value="1"/>
</dbReference>
<dbReference type="InterPro" id="IPR008928">
    <property type="entry name" value="6-hairpin_glycosidase_sf"/>
</dbReference>
<dbReference type="PATRIC" id="fig|656366.3.peg.946"/>
<evidence type="ECO:0000313" key="4">
    <source>
        <dbReference type="Proteomes" id="UP000062833"/>
    </source>
</evidence>
<evidence type="ECO:0000313" key="3">
    <source>
        <dbReference type="EMBL" id="ALE91745.1"/>
    </source>
</evidence>
<evidence type="ECO:0000259" key="2">
    <source>
        <dbReference type="Pfam" id="PF19291"/>
    </source>
</evidence>
<dbReference type="SUPFAM" id="SSF48208">
    <property type="entry name" value="Six-hairpin glycosidases"/>
    <property type="match status" value="1"/>
</dbReference>
<dbReference type="Pfam" id="PF00723">
    <property type="entry name" value="Glyco_hydro_15"/>
    <property type="match status" value="1"/>
</dbReference>
<keyword evidence="4" id="KW-1185">Reference proteome</keyword>